<dbReference type="OrthoDB" id="416652at2759"/>
<keyword evidence="4 10" id="KW-0430">Lectin</keyword>
<keyword evidence="10" id="KW-0328">Glycosyltransferase</keyword>
<comment type="pathway">
    <text evidence="10">Protein modification; protein glycosylation.</text>
</comment>
<dbReference type="EMBL" id="KE525351">
    <property type="protein sequence ID" value="KFB51137.1"/>
    <property type="molecule type" value="Genomic_DNA"/>
</dbReference>
<dbReference type="GO" id="GO:0004653">
    <property type="term" value="F:polypeptide N-acetylgalactosaminyltransferase activity"/>
    <property type="evidence" value="ECO:0007669"/>
    <property type="project" value="TreeGrafter"/>
</dbReference>
<evidence type="ECO:0000313" key="12">
    <source>
        <dbReference type="EMBL" id="KFB51137.1"/>
    </source>
</evidence>
<reference evidence="12 14" key="1">
    <citation type="journal article" date="2014" name="BMC Genomics">
        <title>Genome sequence of Anopheles sinensis provides insight into genetics basis of mosquito competence for malaria parasites.</title>
        <authorList>
            <person name="Zhou D."/>
            <person name="Zhang D."/>
            <person name="Ding G."/>
            <person name="Shi L."/>
            <person name="Hou Q."/>
            <person name="Ye Y."/>
            <person name="Xu Y."/>
            <person name="Zhou H."/>
            <person name="Xiong C."/>
            <person name="Li S."/>
            <person name="Yu J."/>
            <person name="Hong S."/>
            <person name="Yu X."/>
            <person name="Zou P."/>
            <person name="Chen C."/>
            <person name="Chang X."/>
            <person name="Wang W."/>
            <person name="Lv Y."/>
            <person name="Sun Y."/>
            <person name="Ma L."/>
            <person name="Shen B."/>
            <person name="Zhu C."/>
        </authorList>
    </citation>
    <scope>NUCLEOTIDE SEQUENCE [LARGE SCALE GENOMIC DNA]</scope>
</reference>
<keyword evidence="5" id="KW-0735">Signal-anchor</keyword>
<feature type="domain" description="Ricin B lectin" evidence="11">
    <location>
        <begin position="362"/>
        <end position="480"/>
    </location>
</feature>
<evidence type="ECO:0000313" key="13">
    <source>
        <dbReference type="EnsemblMetazoa" id="ASIC019432-PA"/>
    </source>
</evidence>
<keyword evidence="8" id="KW-0472">Membrane</keyword>
<dbReference type="EC" id="2.4.1.-" evidence="10"/>
<keyword evidence="10" id="KW-0808">Transferase</keyword>
<evidence type="ECO:0000256" key="7">
    <source>
        <dbReference type="ARBA" id="ARBA00023034"/>
    </source>
</evidence>
<dbReference type="Pfam" id="PF00652">
    <property type="entry name" value="Ricin_B_lectin"/>
    <property type="match status" value="1"/>
</dbReference>
<evidence type="ECO:0000256" key="9">
    <source>
        <dbReference type="ARBA" id="ARBA00023157"/>
    </source>
</evidence>
<dbReference type="UniPathway" id="UPA00378"/>
<evidence type="ECO:0000256" key="6">
    <source>
        <dbReference type="ARBA" id="ARBA00022989"/>
    </source>
</evidence>
<reference evidence="13" key="2">
    <citation type="submission" date="2020-05" db="UniProtKB">
        <authorList>
            <consortium name="EnsemblMetazoa"/>
        </authorList>
    </citation>
    <scope>IDENTIFICATION</scope>
</reference>
<keyword evidence="6" id="KW-1133">Transmembrane helix</keyword>
<dbReference type="PANTHER" id="PTHR11675:SF131">
    <property type="entry name" value="POLYPEPTIDE N-ACETYLGALACTOSAMINYLTRANSFERASE 9-RELATED"/>
    <property type="match status" value="1"/>
</dbReference>
<dbReference type="PROSITE" id="PS50231">
    <property type="entry name" value="RICIN_B_LECTIN"/>
    <property type="match status" value="1"/>
</dbReference>
<dbReference type="Pfam" id="PF00535">
    <property type="entry name" value="Glycos_transf_2"/>
    <property type="match status" value="1"/>
</dbReference>
<dbReference type="VEuPathDB" id="VectorBase:ASIS000917"/>
<sequence length="490" mass="57056">MAAQIKRSLRRYGLNEYASDLVSVRRRLPDLRDPWCLEPNRLLSVLPDTSVVIVFHNEAWSVLVRSVHSVLDRTPPHLLREIILVDDGSYFPFLKTQLEEYFHQYPKVKIRRTKERLGLIRARMFGAKQASAEILTFLDAHVECTKGWIEPLLDLVARNSTTIAIPTIDRIDEIDLQFRTKVSLLQAGAFEWDLNFGWCDRSLLHKRYGHLSEPFETPAMAGGLFTINRGFFERLGWYDEGFLIYGMENIELSMKCWMCGGTLLTVPCSRVGHIQKSAHPYLLNMSLDVSLYNSIRLAEVWMDEYRQVVLDVNGVRSYREDLFGSVSERKQVRERANCKPFRYYLERAFPELKSPAIIGQFRGEVRNAALRNNSCLTVEGRAGNVPHMSQCDGREGQYWSHSYYQDINSYKRCLDYTGSHLSTAICHRKRGNQQWMYVYETGQIWSMKHNQCLAVKVNQKGSLIMEKCNITSKYQQWRVNQVEYEFLKKN</sequence>
<dbReference type="GO" id="GO:0000139">
    <property type="term" value="C:Golgi membrane"/>
    <property type="evidence" value="ECO:0007669"/>
    <property type="project" value="UniProtKB-SubCell"/>
</dbReference>
<keyword evidence="9 10" id="KW-1015">Disulfide bond</keyword>
<dbReference type="STRING" id="74873.A0A084WLP3"/>
<keyword evidence="7 10" id="KW-0333">Golgi apparatus</keyword>
<gene>
    <name evidence="12" type="ORF">ZHAS_00019432</name>
</gene>
<dbReference type="InterPro" id="IPR000772">
    <property type="entry name" value="Ricin_B_lectin"/>
</dbReference>
<evidence type="ECO:0000256" key="8">
    <source>
        <dbReference type="ARBA" id="ARBA00023136"/>
    </source>
</evidence>
<evidence type="ECO:0000259" key="11">
    <source>
        <dbReference type="SMART" id="SM00458"/>
    </source>
</evidence>
<evidence type="ECO:0000256" key="4">
    <source>
        <dbReference type="ARBA" id="ARBA00022734"/>
    </source>
</evidence>
<dbReference type="InterPro" id="IPR001173">
    <property type="entry name" value="Glyco_trans_2-like"/>
</dbReference>
<dbReference type="Proteomes" id="UP000030765">
    <property type="component" value="Unassembled WGS sequence"/>
</dbReference>
<keyword evidence="14" id="KW-1185">Reference proteome</keyword>
<protein>
    <recommendedName>
        <fullName evidence="10">Polypeptide N-acetylgalactosaminyltransferase</fullName>
        <ecNumber evidence="10">2.4.1.-</ecNumber>
    </recommendedName>
    <alternativeName>
        <fullName evidence="10">Protein-UDP acetylgalactosaminyltransferase</fullName>
    </alternativeName>
</protein>
<comment type="similarity">
    <text evidence="2 10">Belongs to the glycosyltransferase 2 family. GalNAc-T subfamily.</text>
</comment>
<dbReference type="SUPFAM" id="SSF50370">
    <property type="entry name" value="Ricin B-like lectins"/>
    <property type="match status" value="1"/>
</dbReference>
<dbReference type="GO" id="GO:0030246">
    <property type="term" value="F:carbohydrate binding"/>
    <property type="evidence" value="ECO:0007669"/>
    <property type="project" value="UniProtKB-KW"/>
</dbReference>
<dbReference type="EnsemblMetazoa" id="ASIC019432-RA">
    <property type="protein sequence ID" value="ASIC019432-PA"/>
    <property type="gene ID" value="ASIC019432"/>
</dbReference>
<dbReference type="PANTHER" id="PTHR11675">
    <property type="entry name" value="N-ACETYLGALACTOSAMINYLTRANSFERASE"/>
    <property type="match status" value="1"/>
</dbReference>
<evidence type="ECO:0000256" key="1">
    <source>
        <dbReference type="ARBA" id="ARBA00004323"/>
    </source>
</evidence>
<dbReference type="SUPFAM" id="SSF53448">
    <property type="entry name" value="Nucleotide-diphospho-sugar transferases"/>
    <property type="match status" value="1"/>
</dbReference>
<keyword evidence="10" id="KW-0464">Manganese</keyword>
<dbReference type="GO" id="GO:0006493">
    <property type="term" value="P:protein O-linked glycosylation"/>
    <property type="evidence" value="ECO:0007669"/>
    <property type="project" value="TreeGrafter"/>
</dbReference>
<dbReference type="OMA" id="RANCKPF"/>
<dbReference type="CDD" id="cd02510">
    <property type="entry name" value="pp-GalNAc-T"/>
    <property type="match status" value="1"/>
</dbReference>
<dbReference type="VEuPathDB" id="VectorBase:ASIC019432"/>
<dbReference type="Gene3D" id="3.90.550.10">
    <property type="entry name" value="Spore Coat Polysaccharide Biosynthesis Protein SpsA, Chain A"/>
    <property type="match status" value="1"/>
</dbReference>
<dbReference type="SMART" id="SM00458">
    <property type="entry name" value="RICIN"/>
    <property type="match status" value="1"/>
</dbReference>
<evidence type="ECO:0000256" key="5">
    <source>
        <dbReference type="ARBA" id="ARBA00022968"/>
    </source>
</evidence>
<dbReference type="InterPro" id="IPR045885">
    <property type="entry name" value="GalNAc-T"/>
</dbReference>
<comment type="cofactor">
    <cofactor evidence="10">
        <name>Mn(2+)</name>
        <dbReference type="ChEBI" id="CHEBI:29035"/>
    </cofactor>
</comment>
<accession>A0A084WLP3</accession>
<proteinExistence type="inferred from homology"/>
<evidence type="ECO:0000256" key="2">
    <source>
        <dbReference type="ARBA" id="ARBA00005680"/>
    </source>
</evidence>
<evidence type="ECO:0000256" key="3">
    <source>
        <dbReference type="ARBA" id="ARBA00022692"/>
    </source>
</evidence>
<evidence type="ECO:0000313" key="14">
    <source>
        <dbReference type="Proteomes" id="UP000030765"/>
    </source>
</evidence>
<dbReference type="InterPro" id="IPR035992">
    <property type="entry name" value="Ricin_B-like_lectins"/>
</dbReference>
<dbReference type="Gene3D" id="2.80.10.50">
    <property type="match status" value="1"/>
</dbReference>
<evidence type="ECO:0000256" key="10">
    <source>
        <dbReference type="RuleBase" id="RU361242"/>
    </source>
</evidence>
<organism evidence="12">
    <name type="scientific">Anopheles sinensis</name>
    <name type="common">Mosquito</name>
    <dbReference type="NCBI Taxonomy" id="74873"/>
    <lineage>
        <taxon>Eukaryota</taxon>
        <taxon>Metazoa</taxon>
        <taxon>Ecdysozoa</taxon>
        <taxon>Arthropoda</taxon>
        <taxon>Hexapoda</taxon>
        <taxon>Insecta</taxon>
        <taxon>Pterygota</taxon>
        <taxon>Neoptera</taxon>
        <taxon>Endopterygota</taxon>
        <taxon>Diptera</taxon>
        <taxon>Nematocera</taxon>
        <taxon>Culicoidea</taxon>
        <taxon>Culicidae</taxon>
        <taxon>Anophelinae</taxon>
        <taxon>Anopheles</taxon>
    </lineage>
</organism>
<dbReference type="EMBL" id="ATLV01024268">
    <property type="status" value="NOT_ANNOTATED_CDS"/>
    <property type="molecule type" value="Genomic_DNA"/>
</dbReference>
<comment type="subcellular location">
    <subcellularLocation>
        <location evidence="1 10">Golgi apparatus membrane</location>
        <topology evidence="1 10">Single-pass type II membrane protein</topology>
    </subcellularLocation>
</comment>
<keyword evidence="3" id="KW-0812">Transmembrane</keyword>
<dbReference type="InterPro" id="IPR029044">
    <property type="entry name" value="Nucleotide-diphossugar_trans"/>
</dbReference>
<name>A0A084WLP3_ANOSI</name>
<dbReference type="AlphaFoldDB" id="A0A084WLP3"/>